<organism evidence="2 3">
    <name type="scientific">Punica granatum</name>
    <name type="common">Pomegranate</name>
    <dbReference type="NCBI Taxonomy" id="22663"/>
    <lineage>
        <taxon>Eukaryota</taxon>
        <taxon>Viridiplantae</taxon>
        <taxon>Streptophyta</taxon>
        <taxon>Embryophyta</taxon>
        <taxon>Tracheophyta</taxon>
        <taxon>Spermatophyta</taxon>
        <taxon>Magnoliopsida</taxon>
        <taxon>eudicotyledons</taxon>
        <taxon>Gunneridae</taxon>
        <taxon>Pentapetalae</taxon>
        <taxon>rosids</taxon>
        <taxon>malvids</taxon>
        <taxon>Myrtales</taxon>
        <taxon>Lythraceae</taxon>
        <taxon>Punica</taxon>
    </lineage>
</organism>
<evidence type="ECO:0000313" key="3">
    <source>
        <dbReference type="Proteomes" id="UP000233551"/>
    </source>
</evidence>
<dbReference type="AlphaFoldDB" id="A0A2I0JIH9"/>
<comment type="caution">
    <text evidence="2">The sequence shown here is derived from an EMBL/GenBank/DDBJ whole genome shotgun (WGS) entry which is preliminary data.</text>
</comment>
<dbReference type="PANTHER" id="PTHR34778:SF2">
    <property type="entry name" value="OS02G0580700 PROTEIN"/>
    <property type="match status" value="1"/>
</dbReference>
<name>A0A2I0JIH9_PUNGR</name>
<gene>
    <name evidence="2" type="ORF">CRG98_023537</name>
</gene>
<keyword evidence="1" id="KW-0812">Transmembrane</keyword>
<dbReference type="PANTHER" id="PTHR34778">
    <property type="entry name" value="OS02G0580700 PROTEIN"/>
    <property type="match status" value="1"/>
</dbReference>
<sequence>MDESERMVALKKDYAEIILNTAKEAAARVIASEHRALRSQHDLNAAKGEALQLLLRLKKMIDAKVLFCSASVSLSGLACIAMVFSSPLV</sequence>
<evidence type="ECO:0000313" key="2">
    <source>
        <dbReference type="EMBL" id="PKI56068.1"/>
    </source>
</evidence>
<accession>A0A2I0JIH9</accession>
<evidence type="ECO:0000256" key="1">
    <source>
        <dbReference type="SAM" id="Phobius"/>
    </source>
</evidence>
<feature type="transmembrane region" description="Helical" evidence="1">
    <location>
        <begin position="65"/>
        <end position="84"/>
    </location>
</feature>
<dbReference type="STRING" id="22663.A0A2I0JIH9"/>
<keyword evidence="1" id="KW-0472">Membrane</keyword>
<dbReference type="Proteomes" id="UP000233551">
    <property type="component" value="Unassembled WGS sequence"/>
</dbReference>
<protein>
    <submittedName>
        <fullName evidence="2">Uncharacterized protein</fullName>
    </submittedName>
</protein>
<keyword evidence="1" id="KW-1133">Transmembrane helix</keyword>
<proteinExistence type="predicted"/>
<keyword evidence="3" id="KW-1185">Reference proteome</keyword>
<reference evidence="2 3" key="1">
    <citation type="submission" date="2017-11" db="EMBL/GenBank/DDBJ databases">
        <title>De-novo sequencing of pomegranate (Punica granatum L.) genome.</title>
        <authorList>
            <person name="Akparov Z."/>
            <person name="Amiraslanov A."/>
            <person name="Hajiyeva S."/>
            <person name="Abbasov M."/>
            <person name="Kaur K."/>
            <person name="Hamwieh A."/>
            <person name="Solovyev V."/>
            <person name="Salamov A."/>
            <person name="Braich B."/>
            <person name="Kosarev P."/>
            <person name="Mahmoud A."/>
            <person name="Hajiyev E."/>
            <person name="Babayeva S."/>
            <person name="Izzatullayeva V."/>
            <person name="Mammadov A."/>
            <person name="Mammadov A."/>
            <person name="Sharifova S."/>
            <person name="Ojaghi J."/>
            <person name="Eynullazada K."/>
            <person name="Bayramov B."/>
            <person name="Abdulazimova A."/>
            <person name="Shahmuradov I."/>
        </authorList>
    </citation>
    <scope>NUCLEOTIDE SEQUENCE [LARGE SCALE GENOMIC DNA]</scope>
    <source>
        <strain evidence="3">cv. AG2017</strain>
        <tissue evidence="2">Leaf</tissue>
    </source>
</reference>
<dbReference type="EMBL" id="PGOL01001634">
    <property type="protein sequence ID" value="PKI56068.1"/>
    <property type="molecule type" value="Genomic_DNA"/>
</dbReference>